<dbReference type="AlphaFoldDB" id="A0AAX0QQU6"/>
<dbReference type="InterPro" id="IPR029109">
    <property type="entry name" value="Ntox35"/>
</dbReference>
<dbReference type="Proteomes" id="UP000266198">
    <property type="component" value="Unassembled WGS sequence"/>
</dbReference>
<dbReference type="Proteomes" id="UP000217473">
    <property type="component" value="Unassembled WGS sequence"/>
</dbReference>
<reference evidence="2 4" key="1">
    <citation type="journal article" date="2017" name="PLoS ONE">
        <title>Development of a real-time PCR for detection of Staphylococcus pseudintermedius using a novel automated comparison of whole-genome sequences.</title>
        <authorList>
            <person name="Verstappen K.M."/>
            <person name="Huijbregts L."/>
            <person name="Spaninks M."/>
            <person name="Wagenaar J.A."/>
            <person name="Fluit A.C."/>
            <person name="Duim B."/>
        </authorList>
    </citation>
    <scope>NUCLEOTIDE SEQUENCE [LARGE SCALE GENOMIC DNA]</scope>
    <source>
        <strain evidence="2 4">15S02591-1</strain>
    </source>
</reference>
<protein>
    <recommendedName>
        <fullName evidence="1">Bacterial toxin 35 domain-containing protein</fullName>
    </recommendedName>
</protein>
<comment type="caution">
    <text evidence="2">The sequence shown here is derived from an EMBL/GenBank/DDBJ whole genome shotgun (WGS) entry which is preliminary data.</text>
</comment>
<gene>
    <name evidence="2" type="ORF">B5C07_11020</name>
    <name evidence="3" type="ORF">CDL68_09625</name>
</gene>
<dbReference type="EMBL" id="MWUR01000017">
    <property type="protein sequence ID" value="PCF48243.1"/>
    <property type="molecule type" value="Genomic_DNA"/>
</dbReference>
<feature type="domain" description="Bacterial toxin 35" evidence="1">
    <location>
        <begin position="26"/>
        <end position="68"/>
    </location>
</feature>
<name>A0AAX0QQU6_9STAP</name>
<dbReference type="Pfam" id="PF15534">
    <property type="entry name" value="Ntox35"/>
    <property type="match status" value="1"/>
</dbReference>
<dbReference type="EMBL" id="NIPK01000021">
    <property type="protein sequence ID" value="RIZ51654.1"/>
    <property type="molecule type" value="Genomic_DNA"/>
</dbReference>
<accession>A0AAX0QQU6</accession>
<evidence type="ECO:0000313" key="3">
    <source>
        <dbReference type="EMBL" id="RIZ51654.1"/>
    </source>
</evidence>
<evidence type="ECO:0000313" key="2">
    <source>
        <dbReference type="EMBL" id="PCF48243.1"/>
    </source>
</evidence>
<sequence>MERKQLKTLLKLKPSKVLPPIANLGANKRKHILASKHNWSKVTKNSWSDVSKVMSHVMRHGNQSRYKKKAYQKHLP</sequence>
<reference evidence="3 5" key="2">
    <citation type="submission" date="2017-06" db="EMBL/GenBank/DDBJ databases">
        <title>Identification of a new gene, sdsY, involved in staphylococcal internalization in non-professional phagocytic cells (NPPCs).</title>
        <authorList>
            <person name="Maali Y."/>
            <person name="Martins-Simoes P."/>
            <person name="Trouillet-Assant S."/>
            <person name="Laurent F."/>
            <person name="Diot A."/>
            <person name="Verhoeven P."/>
            <person name="Bouvard D."/>
            <person name="Vandenesch F."/>
            <person name="Bes M."/>
        </authorList>
    </citation>
    <scope>NUCLEOTIDE SEQUENCE [LARGE SCALE GENOMIC DNA]</scope>
    <source>
        <strain evidence="3 5">Heidy</strain>
    </source>
</reference>
<evidence type="ECO:0000259" key="1">
    <source>
        <dbReference type="Pfam" id="PF15534"/>
    </source>
</evidence>
<evidence type="ECO:0000313" key="4">
    <source>
        <dbReference type="Proteomes" id="UP000217473"/>
    </source>
</evidence>
<proteinExistence type="predicted"/>
<organism evidence="2 4">
    <name type="scientific">Staphylococcus delphini</name>
    <dbReference type="NCBI Taxonomy" id="53344"/>
    <lineage>
        <taxon>Bacteria</taxon>
        <taxon>Bacillati</taxon>
        <taxon>Bacillota</taxon>
        <taxon>Bacilli</taxon>
        <taxon>Bacillales</taxon>
        <taxon>Staphylococcaceae</taxon>
        <taxon>Staphylococcus</taxon>
        <taxon>Staphylococcus intermedius group</taxon>
    </lineage>
</organism>
<keyword evidence="5" id="KW-1185">Reference proteome</keyword>
<evidence type="ECO:0000313" key="5">
    <source>
        <dbReference type="Proteomes" id="UP000266198"/>
    </source>
</evidence>